<evidence type="ECO:0000313" key="2">
    <source>
        <dbReference type="EMBL" id="CAA7028696.1"/>
    </source>
</evidence>
<evidence type="ECO:0000259" key="1">
    <source>
        <dbReference type="Pfam" id="PF03372"/>
    </source>
</evidence>
<dbReference type="AlphaFoldDB" id="A0A6D2ILD1"/>
<accession>A0A6D2ILD1</accession>
<dbReference type="GO" id="GO:0003824">
    <property type="term" value="F:catalytic activity"/>
    <property type="evidence" value="ECO:0007669"/>
    <property type="project" value="InterPro"/>
</dbReference>
<protein>
    <recommendedName>
        <fullName evidence="1">Endonuclease/exonuclease/phosphatase domain-containing protein</fullName>
    </recommendedName>
</protein>
<name>A0A6D2ILD1_9BRAS</name>
<dbReference type="InterPro" id="IPR005135">
    <property type="entry name" value="Endo/exonuclease/phosphatase"/>
</dbReference>
<proteinExistence type="predicted"/>
<dbReference type="InterPro" id="IPR036691">
    <property type="entry name" value="Endo/exonu/phosph_ase_sf"/>
</dbReference>
<organism evidence="2 3">
    <name type="scientific">Microthlaspi erraticum</name>
    <dbReference type="NCBI Taxonomy" id="1685480"/>
    <lineage>
        <taxon>Eukaryota</taxon>
        <taxon>Viridiplantae</taxon>
        <taxon>Streptophyta</taxon>
        <taxon>Embryophyta</taxon>
        <taxon>Tracheophyta</taxon>
        <taxon>Spermatophyta</taxon>
        <taxon>Magnoliopsida</taxon>
        <taxon>eudicotyledons</taxon>
        <taxon>Gunneridae</taxon>
        <taxon>Pentapetalae</taxon>
        <taxon>rosids</taxon>
        <taxon>malvids</taxon>
        <taxon>Brassicales</taxon>
        <taxon>Brassicaceae</taxon>
        <taxon>Coluteocarpeae</taxon>
        <taxon>Microthlaspi</taxon>
    </lineage>
</organism>
<gene>
    <name evidence="2" type="ORF">MERR_LOCUS15931</name>
</gene>
<evidence type="ECO:0000313" key="3">
    <source>
        <dbReference type="Proteomes" id="UP000467841"/>
    </source>
</evidence>
<sequence length="390" mass="44799">MGYAAHVLVSPQGHGGGGLALFWNQDIEIEILHTCKNFIDTKVSAEGKYFYITFVYGEPDTTQRQRVWDEIREQVGSRAEPWLLTGDFNDIIDASEKRGGPPRPEGSFVEFRTFMSECDLYDLRYSGNFLSWRGQRNEHLVRCRLDRSMSNSAWAEEYPTGRSEYLQFEGSDHRPIITIFDPLEEEKGVSDTVEKKISRCRSAIIKWNKEKHQSSRKLIEEYRTKLEEAMVSPLHNQALITSINNELQTAYKAEESFWKQRSRQLWLALGDKNTEYFHAATKGRKAVNKFSVIVDEGNNTVYEEEKITAVITKFYQELFTSQEGECHETVREALEPCITEEMNARLIATPTPGEIRMACFSIHPGKAPGPDGFSACFFQSNWNTVKEKVI</sequence>
<dbReference type="PANTHER" id="PTHR33710:SF79">
    <property type="entry name" value="OS06G0205337 PROTEIN"/>
    <property type="match status" value="1"/>
</dbReference>
<dbReference type="SUPFAM" id="SSF56219">
    <property type="entry name" value="DNase I-like"/>
    <property type="match status" value="1"/>
</dbReference>
<dbReference type="PANTHER" id="PTHR33710">
    <property type="entry name" value="BNAC02G09200D PROTEIN"/>
    <property type="match status" value="1"/>
</dbReference>
<dbReference type="Gene3D" id="3.60.10.10">
    <property type="entry name" value="Endonuclease/exonuclease/phosphatase"/>
    <property type="match status" value="1"/>
</dbReference>
<dbReference type="Proteomes" id="UP000467841">
    <property type="component" value="Unassembled WGS sequence"/>
</dbReference>
<keyword evidence="3" id="KW-1185">Reference proteome</keyword>
<comment type="caution">
    <text evidence="2">The sequence shown here is derived from an EMBL/GenBank/DDBJ whole genome shotgun (WGS) entry which is preliminary data.</text>
</comment>
<dbReference type="Pfam" id="PF03372">
    <property type="entry name" value="Exo_endo_phos"/>
    <property type="match status" value="1"/>
</dbReference>
<reference evidence="2" key="1">
    <citation type="submission" date="2020-01" db="EMBL/GenBank/DDBJ databases">
        <authorList>
            <person name="Mishra B."/>
        </authorList>
    </citation>
    <scope>NUCLEOTIDE SEQUENCE [LARGE SCALE GENOMIC DNA]</scope>
</reference>
<dbReference type="OrthoDB" id="1751841at2759"/>
<feature type="domain" description="Endonuclease/exonuclease/phosphatase" evidence="1">
    <location>
        <begin position="10"/>
        <end position="173"/>
    </location>
</feature>
<dbReference type="EMBL" id="CACVBM020001072">
    <property type="protein sequence ID" value="CAA7028696.1"/>
    <property type="molecule type" value="Genomic_DNA"/>
</dbReference>